<dbReference type="Pfam" id="PF21127">
    <property type="entry name" value="ATG1-like_MIT2"/>
    <property type="match status" value="1"/>
</dbReference>
<feature type="region of interest" description="Disordered" evidence="19">
    <location>
        <begin position="821"/>
        <end position="849"/>
    </location>
</feature>
<dbReference type="Pfam" id="PF12063">
    <property type="entry name" value="ATG1-like_MIT1"/>
    <property type="match status" value="1"/>
</dbReference>
<proteinExistence type="inferred from homology"/>
<keyword evidence="13" id="KW-0472">Membrane</keyword>
<evidence type="ECO:0000256" key="16">
    <source>
        <dbReference type="ARBA" id="ARBA00048679"/>
    </source>
</evidence>
<comment type="catalytic activity">
    <reaction evidence="16">
        <text>L-seryl-[protein] + ATP = O-phospho-L-seryl-[protein] + ADP + H(+)</text>
        <dbReference type="Rhea" id="RHEA:17989"/>
        <dbReference type="Rhea" id="RHEA-COMP:9863"/>
        <dbReference type="Rhea" id="RHEA-COMP:11604"/>
        <dbReference type="ChEBI" id="CHEBI:15378"/>
        <dbReference type="ChEBI" id="CHEBI:29999"/>
        <dbReference type="ChEBI" id="CHEBI:30616"/>
        <dbReference type="ChEBI" id="CHEBI:83421"/>
        <dbReference type="ChEBI" id="CHEBI:456216"/>
        <dbReference type="EC" id="2.7.11.1"/>
    </reaction>
</comment>
<feature type="compositionally biased region" description="Basic and acidic residues" evidence="19">
    <location>
        <begin position="339"/>
        <end position="348"/>
    </location>
</feature>
<feature type="compositionally biased region" description="Polar residues" evidence="19">
    <location>
        <begin position="436"/>
        <end position="451"/>
    </location>
</feature>
<dbReference type="PROSITE" id="PS00108">
    <property type="entry name" value="PROTEIN_KINASE_ST"/>
    <property type="match status" value="1"/>
</dbReference>
<dbReference type="GO" id="GO:0000045">
    <property type="term" value="P:autophagosome assembly"/>
    <property type="evidence" value="ECO:0007669"/>
    <property type="project" value="TreeGrafter"/>
</dbReference>
<dbReference type="InterPro" id="IPR008271">
    <property type="entry name" value="Ser/Thr_kinase_AS"/>
</dbReference>
<evidence type="ECO:0000256" key="7">
    <source>
        <dbReference type="ARBA" id="ARBA00022679"/>
    </source>
</evidence>
<evidence type="ECO:0000256" key="8">
    <source>
        <dbReference type="ARBA" id="ARBA00022741"/>
    </source>
</evidence>
<dbReference type="GO" id="GO:0005829">
    <property type="term" value="C:cytosol"/>
    <property type="evidence" value="ECO:0007669"/>
    <property type="project" value="TreeGrafter"/>
</dbReference>
<dbReference type="GO" id="GO:0034727">
    <property type="term" value="P:piecemeal microautophagy of the nucleus"/>
    <property type="evidence" value="ECO:0007669"/>
    <property type="project" value="TreeGrafter"/>
</dbReference>
<feature type="compositionally biased region" description="Polar residues" evidence="19">
    <location>
        <begin position="893"/>
        <end position="908"/>
    </location>
</feature>
<dbReference type="FunFam" id="1.10.510.10:FF:000817">
    <property type="entry name" value="Serine/threonine-protein kinase ATG1"/>
    <property type="match status" value="1"/>
</dbReference>
<dbReference type="GO" id="GO:0005524">
    <property type="term" value="F:ATP binding"/>
    <property type="evidence" value="ECO:0007669"/>
    <property type="project" value="UniProtKB-UniRule"/>
</dbReference>
<dbReference type="InterPro" id="IPR022708">
    <property type="entry name" value="Atg1-like_tMIT"/>
</dbReference>
<evidence type="ECO:0000256" key="13">
    <source>
        <dbReference type="ARBA" id="ARBA00023136"/>
    </source>
</evidence>
<keyword evidence="6" id="KW-0723">Serine/threonine-protein kinase</keyword>
<dbReference type="GO" id="GO:0000422">
    <property type="term" value="P:autophagy of mitochondrion"/>
    <property type="evidence" value="ECO:0007669"/>
    <property type="project" value="TreeGrafter"/>
</dbReference>
<dbReference type="InterPro" id="IPR000719">
    <property type="entry name" value="Prot_kinase_dom"/>
</dbReference>
<evidence type="ECO:0000256" key="18">
    <source>
        <dbReference type="PROSITE-ProRule" id="PRU10141"/>
    </source>
</evidence>
<dbReference type="PANTHER" id="PTHR24348:SF22">
    <property type="entry name" value="NON-SPECIFIC SERINE_THREONINE PROTEIN KINASE"/>
    <property type="match status" value="1"/>
</dbReference>
<dbReference type="EC" id="2.7.11.1" evidence="3"/>
<evidence type="ECO:0000256" key="6">
    <source>
        <dbReference type="ARBA" id="ARBA00022527"/>
    </source>
</evidence>
<dbReference type="GO" id="GO:0004674">
    <property type="term" value="F:protein serine/threonine kinase activity"/>
    <property type="evidence" value="ECO:0007669"/>
    <property type="project" value="UniProtKB-KW"/>
</dbReference>
<protein>
    <recommendedName>
        <fullName evidence="3">non-specific serine/threonine protein kinase</fullName>
        <ecNumber evidence="3">2.7.11.1</ecNumber>
    </recommendedName>
    <alternativeName>
        <fullName evidence="14">Autophagy-related protein 1</fullName>
    </alternativeName>
</protein>
<dbReference type="SMART" id="SM00220">
    <property type="entry name" value="S_TKc"/>
    <property type="match status" value="1"/>
</dbReference>
<evidence type="ECO:0000256" key="11">
    <source>
        <dbReference type="ARBA" id="ARBA00022927"/>
    </source>
</evidence>
<evidence type="ECO:0000256" key="12">
    <source>
        <dbReference type="ARBA" id="ARBA00023006"/>
    </source>
</evidence>
<gene>
    <name evidence="21" type="ORF">MKZ38_010331</name>
</gene>
<dbReference type="GO" id="GO:0010506">
    <property type="term" value="P:regulation of autophagy"/>
    <property type="evidence" value="ECO:0007669"/>
    <property type="project" value="InterPro"/>
</dbReference>
<dbReference type="GO" id="GO:0061709">
    <property type="term" value="P:reticulophagy"/>
    <property type="evidence" value="ECO:0007669"/>
    <property type="project" value="TreeGrafter"/>
</dbReference>
<evidence type="ECO:0000313" key="21">
    <source>
        <dbReference type="EMBL" id="KAJ2906833.1"/>
    </source>
</evidence>
<evidence type="ECO:0000256" key="17">
    <source>
        <dbReference type="ARBA" id="ARBA00060750"/>
    </source>
</evidence>
<keyword evidence="7" id="KW-0808">Transferase</keyword>
<evidence type="ECO:0000256" key="10">
    <source>
        <dbReference type="ARBA" id="ARBA00022840"/>
    </source>
</evidence>
<dbReference type="Proteomes" id="UP001201980">
    <property type="component" value="Unassembled WGS sequence"/>
</dbReference>
<feature type="compositionally biased region" description="Polar residues" evidence="19">
    <location>
        <begin position="403"/>
        <end position="420"/>
    </location>
</feature>
<dbReference type="Gene3D" id="1.10.510.10">
    <property type="entry name" value="Transferase(Phosphotransferase) domain 1"/>
    <property type="match status" value="1"/>
</dbReference>
<evidence type="ECO:0000256" key="15">
    <source>
        <dbReference type="ARBA" id="ARBA00047899"/>
    </source>
</evidence>
<comment type="similarity">
    <text evidence="17">Belongs to the protein kinase superfamily. Ser/Thr protein kinase family. APG1/unc-51/ULK1 subfamily.</text>
</comment>
<keyword evidence="8 18" id="KW-0547">Nucleotide-binding</keyword>
<comment type="subcellular location">
    <subcellularLocation>
        <location evidence="1">Cytoplasm</location>
    </subcellularLocation>
    <subcellularLocation>
        <location evidence="2">Preautophagosomal structure membrane</location>
        <topology evidence="2">Peripheral membrane protein</topology>
    </subcellularLocation>
</comment>
<feature type="region of interest" description="Disordered" evidence="19">
    <location>
        <begin position="333"/>
        <end position="453"/>
    </location>
</feature>
<organism evidence="21 22">
    <name type="scientific">Zalerion maritima</name>
    <dbReference type="NCBI Taxonomy" id="339359"/>
    <lineage>
        <taxon>Eukaryota</taxon>
        <taxon>Fungi</taxon>
        <taxon>Dikarya</taxon>
        <taxon>Ascomycota</taxon>
        <taxon>Pezizomycotina</taxon>
        <taxon>Sordariomycetes</taxon>
        <taxon>Lulworthiomycetidae</taxon>
        <taxon>Lulworthiales</taxon>
        <taxon>Lulworthiaceae</taxon>
        <taxon>Zalerion</taxon>
    </lineage>
</organism>
<feature type="region of interest" description="Disordered" evidence="19">
    <location>
        <begin position="877"/>
        <end position="908"/>
    </location>
</feature>
<dbReference type="InterPro" id="IPR048941">
    <property type="entry name" value="ATG1-like_MIT2"/>
</dbReference>
<evidence type="ECO:0000259" key="20">
    <source>
        <dbReference type="PROSITE" id="PS50011"/>
    </source>
</evidence>
<feature type="compositionally biased region" description="Low complexity" evidence="19">
    <location>
        <begin position="422"/>
        <end position="435"/>
    </location>
</feature>
<dbReference type="GO" id="GO:0015031">
    <property type="term" value="P:protein transport"/>
    <property type="evidence" value="ECO:0007669"/>
    <property type="project" value="UniProtKB-KW"/>
</dbReference>
<comment type="caution">
    <text evidence="21">The sequence shown here is derived from an EMBL/GenBank/DDBJ whole genome shotgun (WGS) entry which is preliminary data.</text>
</comment>
<dbReference type="GO" id="GO:0034045">
    <property type="term" value="C:phagophore assembly site membrane"/>
    <property type="evidence" value="ECO:0007669"/>
    <property type="project" value="UniProtKB-SubCell"/>
</dbReference>
<dbReference type="EMBL" id="JAKWBI020000008">
    <property type="protein sequence ID" value="KAJ2906833.1"/>
    <property type="molecule type" value="Genomic_DNA"/>
</dbReference>
<evidence type="ECO:0000313" key="22">
    <source>
        <dbReference type="Proteomes" id="UP001201980"/>
    </source>
</evidence>
<keyword evidence="4" id="KW-0813">Transport</keyword>
<sequence>MAGRSSASNSSRRSRDGVIGDFTIGAEIGKGSFAQVYLGKHKKTNEAVAIKSVELQRLNKKLKDNLRSEIRILTKLRHPHIVALHQCLESSTHINLIMEYCELGDLSLFIKKREKLITHPVTHDMARKYPSSPNAGLHEVISRHFLKQLASALKFLRSENLVHRDVKPQNLLLLPPRSYREANKSVCPILTTSENSLSPVAGLVSLPMLKLADFGFARVLPSTTLAETLCGSPLYMAPEILRYEKYDATADLWSVGTVLYEMVSGRAPFRANNHVELLRKIEAAEDVIGFPREVTATPQMKALVRSLLKRNPAERMSFEDFFTNIVVTGDIPGLVGDDCPSKPKERRPSVKQIPNPPPTDDSESNSSVRRLSITRRYTGQASVNPSSLKTGRSPPRSGAVEASPSSIGGQLSSRSPQTRQEGLGIRSSLRGRGSSNPTSNLKTPSKTQLGPSTEAIAAQDVMLEREYVLIDKNQVEYNAFADQLAVAGKVSRSPKSKEIVRRSTGPARIITQQPIPGQRPGFFEKGHSGSPTSVITKAIHDASLRLFGFKNPQLFLSSRTGNSPPQGYGPFPTFQAMSMATGVLGDGKASVPIDEENRVAQRIEETATLSDVVFGFAEVKYKQLVPLAPSMEHGLGGVPADQMTGEDEGLTVDAIVTLSEEALLLYMKSLTLLAKAMNIAGAWWSRKSRGDGTQPAQSLGSSSADKRVISAVQWTRGRFNEVLEKAELSKLKLQEAQKRLSPDHLSHPNNHVIEPASTSDSATDGVFITPGLSAGKLMYERAVEMSRSAAINEVTNQNLEGCELNYVTALRMLEAVLDAEEDFPRRRPSTPQREEKGDTEAASEIDIDDQQSVQKVMRMIKGRLLAVRNKRQVITSAQNAEKAEQQELLTGKRSGNITPRSVRSHTSS</sequence>
<dbReference type="AlphaFoldDB" id="A0AAD5WXT4"/>
<evidence type="ECO:0000256" key="2">
    <source>
        <dbReference type="ARBA" id="ARBA00004623"/>
    </source>
</evidence>
<feature type="compositionally biased region" description="Polar residues" evidence="19">
    <location>
        <begin position="364"/>
        <end position="390"/>
    </location>
</feature>
<dbReference type="CDD" id="cd14009">
    <property type="entry name" value="STKc_ATG1_ULK_like"/>
    <property type="match status" value="1"/>
</dbReference>
<keyword evidence="10 18" id="KW-0067">ATP-binding</keyword>
<keyword evidence="12" id="KW-0072">Autophagy</keyword>
<dbReference type="PROSITE" id="PS50011">
    <property type="entry name" value="PROTEIN_KINASE_DOM"/>
    <property type="match status" value="1"/>
</dbReference>
<feature type="region of interest" description="Disordered" evidence="19">
    <location>
        <begin position="740"/>
        <end position="764"/>
    </location>
</feature>
<keyword evidence="5" id="KW-0963">Cytoplasm</keyword>
<dbReference type="InterPro" id="IPR017441">
    <property type="entry name" value="Protein_kinase_ATP_BS"/>
</dbReference>
<dbReference type="PANTHER" id="PTHR24348">
    <property type="entry name" value="SERINE/THREONINE-PROTEIN KINASE UNC-51-RELATED"/>
    <property type="match status" value="1"/>
</dbReference>
<evidence type="ECO:0000256" key="5">
    <source>
        <dbReference type="ARBA" id="ARBA00022490"/>
    </source>
</evidence>
<dbReference type="PROSITE" id="PS00107">
    <property type="entry name" value="PROTEIN_KINASE_ATP"/>
    <property type="match status" value="1"/>
</dbReference>
<dbReference type="GO" id="GO:0042594">
    <property type="term" value="P:response to starvation"/>
    <property type="evidence" value="ECO:0007669"/>
    <property type="project" value="TreeGrafter"/>
</dbReference>
<dbReference type="InterPro" id="IPR045269">
    <property type="entry name" value="Atg1-like"/>
</dbReference>
<dbReference type="SUPFAM" id="SSF56112">
    <property type="entry name" value="Protein kinase-like (PK-like)"/>
    <property type="match status" value="1"/>
</dbReference>
<evidence type="ECO:0000256" key="3">
    <source>
        <dbReference type="ARBA" id="ARBA00012513"/>
    </source>
</evidence>
<reference evidence="21" key="1">
    <citation type="submission" date="2022-07" db="EMBL/GenBank/DDBJ databases">
        <title>Draft genome sequence of Zalerion maritima ATCC 34329, a (micro)plastics degrading marine fungus.</title>
        <authorList>
            <person name="Paco A."/>
            <person name="Goncalves M.F.M."/>
            <person name="Rocha-Santos T.A.P."/>
            <person name="Alves A."/>
        </authorList>
    </citation>
    <scope>NUCLEOTIDE SEQUENCE</scope>
    <source>
        <strain evidence="21">ATCC 34329</strain>
    </source>
</reference>
<evidence type="ECO:0000256" key="9">
    <source>
        <dbReference type="ARBA" id="ARBA00022777"/>
    </source>
</evidence>
<evidence type="ECO:0000256" key="1">
    <source>
        <dbReference type="ARBA" id="ARBA00004496"/>
    </source>
</evidence>
<name>A0AAD5WXT4_9PEZI</name>
<keyword evidence="11" id="KW-0653">Protein transport</keyword>
<dbReference type="InterPro" id="IPR011009">
    <property type="entry name" value="Kinase-like_dom_sf"/>
</dbReference>
<accession>A0AAD5WXT4</accession>
<evidence type="ECO:0000256" key="19">
    <source>
        <dbReference type="SAM" id="MobiDB-lite"/>
    </source>
</evidence>
<evidence type="ECO:0000256" key="14">
    <source>
        <dbReference type="ARBA" id="ARBA00030237"/>
    </source>
</evidence>
<dbReference type="Pfam" id="PF00069">
    <property type="entry name" value="Pkinase"/>
    <property type="match status" value="1"/>
</dbReference>
<evidence type="ECO:0000256" key="4">
    <source>
        <dbReference type="ARBA" id="ARBA00022448"/>
    </source>
</evidence>
<dbReference type="FunFam" id="3.30.200.20:FF:000042">
    <property type="entry name" value="Aurora kinase A"/>
    <property type="match status" value="1"/>
</dbReference>
<feature type="binding site" evidence="18">
    <location>
        <position position="51"/>
    </location>
    <ligand>
        <name>ATP</name>
        <dbReference type="ChEBI" id="CHEBI:30616"/>
    </ligand>
</feature>
<dbReference type="GO" id="GO:0005776">
    <property type="term" value="C:autophagosome"/>
    <property type="evidence" value="ECO:0007669"/>
    <property type="project" value="TreeGrafter"/>
</dbReference>
<keyword evidence="22" id="KW-1185">Reference proteome</keyword>
<comment type="catalytic activity">
    <reaction evidence="15">
        <text>L-threonyl-[protein] + ATP = O-phospho-L-threonyl-[protein] + ADP + H(+)</text>
        <dbReference type="Rhea" id="RHEA:46608"/>
        <dbReference type="Rhea" id="RHEA-COMP:11060"/>
        <dbReference type="Rhea" id="RHEA-COMP:11605"/>
        <dbReference type="ChEBI" id="CHEBI:15378"/>
        <dbReference type="ChEBI" id="CHEBI:30013"/>
        <dbReference type="ChEBI" id="CHEBI:30616"/>
        <dbReference type="ChEBI" id="CHEBI:61977"/>
        <dbReference type="ChEBI" id="CHEBI:456216"/>
        <dbReference type="EC" id="2.7.11.1"/>
    </reaction>
</comment>
<keyword evidence="9" id="KW-0418">Kinase</keyword>
<feature type="domain" description="Protein kinase" evidence="20">
    <location>
        <begin position="22"/>
        <end position="327"/>
    </location>
</feature>